<reference evidence="3 4" key="1">
    <citation type="journal article" date="2018" name="PLoS ONE">
        <title>The draft genome of Kipferlia bialata reveals reductive genome evolution in fornicate parasites.</title>
        <authorList>
            <person name="Tanifuji G."/>
            <person name="Takabayashi S."/>
            <person name="Kume K."/>
            <person name="Takagi M."/>
            <person name="Nakayama T."/>
            <person name="Kamikawa R."/>
            <person name="Inagaki Y."/>
            <person name="Hashimoto T."/>
        </authorList>
    </citation>
    <scope>NUCLEOTIDE SEQUENCE [LARGE SCALE GENOMIC DNA]</scope>
    <source>
        <strain evidence="3">NY0173</strain>
    </source>
</reference>
<dbReference type="Proteomes" id="UP000265618">
    <property type="component" value="Unassembled WGS sequence"/>
</dbReference>
<organism evidence="3 4">
    <name type="scientific">Kipferlia bialata</name>
    <dbReference type="NCBI Taxonomy" id="797122"/>
    <lineage>
        <taxon>Eukaryota</taxon>
        <taxon>Metamonada</taxon>
        <taxon>Carpediemonas-like organisms</taxon>
        <taxon>Kipferlia</taxon>
    </lineage>
</organism>
<keyword evidence="2" id="KW-0472">Membrane</keyword>
<keyword evidence="4" id="KW-1185">Reference proteome</keyword>
<evidence type="ECO:0000256" key="2">
    <source>
        <dbReference type="SAM" id="Phobius"/>
    </source>
</evidence>
<dbReference type="AlphaFoldDB" id="A0A9K3CQD5"/>
<dbReference type="GO" id="GO:0000462">
    <property type="term" value="P:maturation of SSU-rRNA from tricistronic rRNA transcript (SSU-rRNA, 5.8S rRNA, LSU-rRNA)"/>
    <property type="evidence" value="ECO:0007669"/>
    <property type="project" value="TreeGrafter"/>
</dbReference>
<accession>A0A9K3CQD5</accession>
<dbReference type="PANTHER" id="PTHR19858:SF0">
    <property type="entry name" value="PERIODIC TRYPTOPHAN PROTEIN 2 HOMOLOG"/>
    <property type="match status" value="1"/>
</dbReference>
<proteinExistence type="predicted"/>
<dbReference type="EMBL" id="BDIP01000041">
    <property type="protein sequence ID" value="GIQ79684.1"/>
    <property type="molecule type" value="Genomic_DNA"/>
</dbReference>
<gene>
    <name evidence="3" type="ORF">KIPB_000361</name>
</gene>
<keyword evidence="2" id="KW-1133">Transmembrane helix</keyword>
<keyword evidence="2" id="KW-0812">Transmembrane</keyword>
<name>A0A9K3CQD5_9EUKA</name>
<feature type="transmembrane region" description="Helical" evidence="2">
    <location>
        <begin position="16"/>
        <end position="35"/>
    </location>
</feature>
<protein>
    <submittedName>
        <fullName evidence="3">Periodic tryptophan protein 2</fullName>
    </submittedName>
</protein>
<dbReference type="GO" id="GO:0032040">
    <property type="term" value="C:small-subunit processome"/>
    <property type="evidence" value="ECO:0007669"/>
    <property type="project" value="TreeGrafter"/>
</dbReference>
<sequence length="335" mass="36908">MSHGMSKSGKQRSPRAEWFIALAFTLNFIIGVGILALPAVFAKAGIIMTAGFIICMYVHANMGMGEEELDISDDSDGEAARLRKKVTRQDKLSRRGKAPTEPTANRKEILCNGLVFAPDGGCVYAATPEGVSVFSLAGADAGGFDATDLEPSITVQRVVELSGEGRHSMALAMSLRLGSVPMWVQCLERVPLCDLESVMTGVHERYIGQTLTLLADYVQTTSSVQFALSAAKCLVEDNREYINNNLRDLSAPLLHLQRAIKGRTTTLDAVSRRAQELSTAVACVAVTAKKDRSKEIEIIRERQREAEVLEIQAKVKQQEAEEEERFRTERKRTYR</sequence>
<dbReference type="GO" id="GO:0000028">
    <property type="term" value="P:ribosomal small subunit assembly"/>
    <property type="evidence" value="ECO:0007669"/>
    <property type="project" value="TreeGrafter"/>
</dbReference>
<dbReference type="InterPro" id="IPR027145">
    <property type="entry name" value="PWP2"/>
</dbReference>
<feature type="compositionally biased region" description="Basic and acidic residues" evidence="1">
    <location>
        <begin position="316"/>
        <end position="327"/>
    </location>
</feature>
<feature type="region of interest" description="Disordered" evidence="1">
    <location>
        <begin position="316"/>
        <end position="335"/>
    </location>
</feature>
<dbReference type="PANTHER" id="PTHR19858">
    <property type="entry name" value="WD40 REPEAT PROTEIN"/>
    <property type="match status" value="1"/>
</dbReference>
<comment type="caution">
    <text evidence="3">The sequence shown here is derived from an EMBL/GenBank/DDBJ whole genome shotgun (WGS) entry which is preliminary data.</text>
</comment>
<evidence type="ECO:0000313" key="4">
    <source>
        <dbReference type="Proteomes" id="UP000265618"/>
    </source>
</evidence>
<dbReference type="GO" id="GO:0034388">
    <property type="term" value="C:Pwp2p-containing subcomplex of 90S preribosome"/>
    <property type="evidence" value="ECO:0007669"/>
    <property type="project" value="TreeGrafter"/>
</dbReference>
<evidence type="ECO:0000313" key="3">
    <source>
        <dbReference type="EMBL" id="GIQ79684.1"/>
    </source>
</evidence>
<evidence type="ECO:0000256" key="1">
    <source>
        <dbReference type="SAM" id="MobiDB-lite"/>
    </source>
</evidence>